<protein>
    <recommendedName>
        <fullName evidence="3">SbsA Ig-like domain-containing protein</fullName>
    </recommendedName>
</protein>
<evidence type="ECO:0000313" key="2">
    <source>
        <dbReference type="Proteomes" id="UP001255246"/>
    </source>
</evidence>
<proteinExistence type="predicted"/>
<organism evidence="1 2">
    <name type="scientific">Croceitalea rosinachiae</name>
    <dbReference type="NCBI Taxonomy" id="3075596"/>
    <lineage>
        <taxon>Bacteria</taxon>
        <taxon>Pseudomonadati</taxon>
        <taxon>Bacteroidota</taxon>
        <taxon>Flavobacteriia</taxon>
        <taxon>Flavobacteriales</taxon>
        <taxon>Flavobacteriaceae</taxon>
        <taxon>Croceitalea</taxon>
    </lineage>
</organism>
<keyword evidence="2" id="KW-1185">Reference proteome</keyword>
<accession>A0ABU3ADX2</accession>
<sequence>MVDPILEYENGKAVRVLFKSDWDAKQINVYHLNNADTPILGNFAKKEGQIIFTPAIPFSDGNQFGIARYGKQIAHFKVKTRAISKKPELLVIYPRMDTVPVNILKMYMVFSHPMQHIGSPLDFITVFDKTDNIEVHPFLDLETELWDKKHTRLTLWFDPGRIKTDLIPNKEKGLPLKQGHVYTITIDKNWKSATGFPLAQSYSKTLKIVGKDGKSPDLTNWKITAPLENTKSPLKIDFHDALDPVLALECIKLFKGDTPLSGNLKLSNTDKTILFEPNHFWKKGVYKLGVNPILEDLAGNNLKNLFDSDLKKIGTEKKTVTTLEFSVQ</sequence>
<comment type="caution">
    <text evidence="1">The sequence shown here is derived from an EMBL/GenBank/DDBJ whole genome shotgun (WGS) entry which is preliminary data.</text>
</comment>
<evidence type="ECO:0000313" key="1">
    <source>
        <dbReference type="EMBL" id="MDT0607712.1"/>
    </source>
</evidence>
<evidence type="ECO:0008006" key="3">
    <source>
        <dbReference type="Google" id="ProtNLM"/>
    </source>
</evidence>
<reference evidence="1 2" key="1">
    <citation type="submission" date="2023-09" db="EMBL/GenBank/DDBJ databases">
        <authorList>
            <person name="Rey-Velasco X."/>
        </authorList>
    </citation>
    <scope>NUCLEOTIDE SEQUENCE [LARGE SCALE GENOMIC DNA]</scope>
    <source>
        <strain evidence="1 2">F388</strain>
    </source>
</reference>
<gene>
    <name evidence="1" type="ORF">RM706_11745</name>
</gene>
<name>A0ABU3ADX2_9FLAO</name>
<dbReference type="Proteomes" id="UP001255246">
    <property type="component" value="Unassembled WGS sequence"/>
</dbReference>
<dbReference type="EMBL" id="JAVRHR010000002">
    <property type="protein sequence ID" value="MDT0607712.1"/>
    <property type="molecule type" value="Genomic_DNA"/>
</dbReference>
<dbReference type="RefSeq" id="WP_311351700.1">
    <property type="nucleotide sequence ID" value="NZ_JAVRHR010000002.1"/>
</dbReference>